<keyword evidence="5" id="KW-1185">Reference proteome</keyword>
<dbReference type="EMBL" id="JBAMMX010000003">
    <property type="protein sequence ID" value="KAK6945230.1"/>
    <property type="molecule type" value="Genomic_DNA"/>
</dbReference>
<sequence length="135" mass="15145">MLCQDFPFARRRKWICEKLKWKGRDKFFERLKIKKLSGNALSPQPGKETALSEAMEDQRKHAVAVAIATEAAAEAAIAAAHAALAVVQLTGSSKRFHMCKKKIQELAAMKIQLAFRAYLVSLLISLFYFFTPISS</sequence>
<dbReference type="PANTHER" id="PTHR32295">
    <property type="entry name" value="IQ-DOMAIN 5-RELATED"/>
    <property type="match status" value="1"/>
</dbReference>
<evidence type="ECO:0000256" key="1">
    <source>
        <dbReference type="ARBA" id="ARBA00022860"/>
    </source>
</evidence>
<accession>A0AAN8W383</accession>
<comment type="caution">
    <text evidence="4">The sequence shown here is derived from an EMBL/GenBank/DDBJ whole genome shotgun (WGS) entry which is preliminary data.</text>
</comment>
<dbReference type="AlphaFoldDB" id="A0AAN8W383"/>
<keyword evidence="3" id="KW-0812">Transmembrane</keyword>
<keyword evidence="1" id="KW-0112">Calmodulin-binding</keyword>
<organism evidence="4 5">
    <name type="scientific">Dillenia turbinata</name>
    <dbReference type="NCBI Taxonomy" id="194707"/>
    <lineage>
        <taxon>Eukaryota</taxon>
        <taxon>Viridiplantae</taxon>
        <taxon>Streptophyta</taxon>
        <taxon>Embryophyta</taxon>
        <taxon>Tracheophyta</taxon>
        <taxon>Spermatophyta</taxon>
        <taxon>Magnoliopsida</taxon>
        <taxon>eudicotyledons</taxon>
        <taxon>Gunneridae</taxon>
        <taxon>Pentapetalae</taxon>
        <taxon>Dilleniales</taxon>
        <taxon>Dilleniaceae</taxon>
        <taxon>Dillenia</taxon>
    </lineage>
</organism>
<reference evidence="4 5" key="1">
    <citation type="submission" date="2023-12" db="EMBL/GenBank/DDBJ databases">
        <title>A high-quality genome assembly for Dillenia turbinata (Dilleniales).</title>
        <authorList>
            <person name="Chanderbali A."/>
        </authorList>
    </citation>
    <scope>NUCLEOTIDE SEQUENCE [LARGE SCALE GENOMIC DNA]</scope>
    <source>
        <strain evidence="4">LSX21</strain>
        <tissue evidence="4">Leaf</tissue>
    </source>
</reference>
<dbReference type="GO" id="GO:0005516">
    <property type="term" value="F:calmodulin binding"/>
    <property type="evidence" value="ECO:0007669"/>
    <property type="project" value="UniProtKB-KW"/>
</dbReference>
<evidence type="ECO:0000313" key="5">
    <source>
        <dbReference type="Proteomes" id="UP001370490"/>
    </source>
</evidence>
<gene>
    <name evidence="4" type="ORF">RJ641_026332</name>
</gene>
<proteinExistence type="inferred from homology"/>
<protein>
    <submittedName>
        <fullName evidence="4">Uncharacterized protein</fullName>
    </submittedName>
</protein>
<evidence type="ECO:0000256" key="3">
    <source>
        <dbReference type="SAM" id="Phobius"/>
    </source>
</evidence>
<comment type="similarity">
    <text evidence="2">Belongs to the IQD family.</text>
</comment>
<feature type="transmembrane region" description="Helical" evidence="3">
    <location>
        <begin position="113"/>
        <end position="130"/>
    </location>
</feature>
<keyword evidence="3" id="KW-1133">Transmembrane helix</keyword>
<dbReference type="PANTHER" id="PTHR32295:SF212">
    <property type="entry name" value="CALMODULIN BINDING PROTEIN-RELATED"/>
    <property type="match status" value="1"/>
</dbReference>
<keyword evidence="3" id="KW-0472">Membrane</keyword>
<evidence type="ECO:0000256" key="2">
    <source>
        <dbReference type="ARBA" id="ARBA00024341"/>
    </source>
</evidence>
<evidence type="ECO:0000313" key="4">
    <source>
        <dbReference type="EMBL" id="KAK6945230.1"/>
    </source>
</evidence>
<dbReference type="Proteomes" id="UP001370490">
    <property type="component" value="Unassembled WGS sequence"/>
</dbReference>
<name>A0AAN8W383_9MAGN</name>